<sequence>MQCGLEGLGEPGDVGPPAPPGEAGVLVVVLRPIPRADLGVLPPALGARLRHRGGRRLFALVLRRARGRGERPPGEDASERGRQDGAVERNEASAGEESLRHGRRH</sequence>
<protein>
    <submittedName>
        <fullName evidence="2">Uncharacterized protein</fullName>
    </submittedName>
</protein>
<proteinExistence type="predicted"/>
<dbReference type="EMBL" id="GBRH01215229">
    <property type="protein sequence ID" value="JAD82666.1"/>
    <property type="molecule type" value="Transcribed_RNA"/>
</dbReference>
<reference evidence="2" key="1">
    <citation type="submission" date="2014-09" db="EMBL/GenBank/DDBJ databases">
        <authorList>
            <person name="Magalhaes I.L.F."/>
            <person name="Oliveira U."/>
            <person name="Santos F.R."/>
            <person name="Vidigal T.H.D.A."/>
            <person name="Brescovit A.D."/>
            <person name="Santos A.J."/>
        </authorList>
    </citation>
    <scope>NUCLEOTIDE SEQUENCE</scope>
    <source>
        <tissue evidence="2">Shoot tissue taken approximately 20 cm above the soil surface</tissue>
    </source>
</reference>
<organism evidence="2">
    <name type="scientific">Arundo donax</name>
    <name type="common">Giant reed</name>
    <name type="synonym">Donax arundinaceus</name>
    <dbReference type="NCBI Taxonomy" id="35708"/>
    <lineage>
        <taxon>Eukaryota</taxon>
        <taxon>Viridiplantae</taxon>
        <taxon>Streptophyta</taxon>
        <taxon>Embryophyta</taxon>
        <taxon>Tracheophyta</taxon>
        <taxon>Spermatophyta</taxon>
        <taxon>Magnoliopsida</taxon>
        <taxon>Liliopsida</taxon>
        <taxon>Poales</taxon>
        <taxon>Poaceae</taxon>
        <taxon>PACMAD clade</taxon>
        <taxon>Arundinoideae</taxon>
        <taxon>Arundineae</taxon>
        <taxon>Arundo</taxon>
    </lineage>
</organism>
<accession>A0A0A9D4E0</accession>
<dbReference type="AlphaFoldDB" id="A0A0A9D4E0"/>
<feature type="compositionally biased region" description="Gly residues" evidence="1">
    <location>
        <begin position="1"/>
        <end position="12"/>
    </location>
</feature>
<name>A0A0A9D4E0_ARUDO</name>
<evidence type="ECO:0000256" key="1">
    <source>
        <dbReference type="SAM" id="MobiDB-lite"/>
    </source>
</evidence>
<feature type="region of interest" description="Disordered" evidence="1">
    <location>
        <begin position="64"/>
        <end position="105"/>
    </location>
</feature>
<evidence type="ECO:0000313" key="2">
    <source>
        <dbReference type="EMBL" id="JAD82666.1"/>
    </source>
</evidence>
<reference evidence="2" key="2">
    <citation type="journal article" date="2015" name="Data Brief">
        <title>Shoot transcriptome of the giant reed, Arundo donax.</title>
        <authorList>
            <person name="Barrero R.A."/>
            <person name="Guerrero F.D."/>
            <person name="Moolhuijzen P."/>
            <person name="Goolsby J.A."/>
            <person name="Tidwell J."/>
            <person name="Bellgard S.E."/>
            <person name="Bellgard M.I."/>
        </authorList>
    </citation>
    <scope>NUCLEOTIDE SEQUENCE</scope>
    <source>
        <tissue evidence="2">Shoot tissue taken approximately 20 cm above the soil surface</tissue>
    </source>
</reference>
<feature type="region of interest" description="Disordered" evidence="1">
    <location>
        <begin position="1"/>
        <end position="23"/>
    </location>
</feature>
<feature type="compositionally biased region" description="Basic and acidic residues" evidence="1">
    <location>
        <begin position="67"/>
        <end position="91"/>
    </location>
</feature>